<dbReference type="GO" id="GO:0006096">
    <property type="term" value="P:glycolytic process"/>
    <property type="evidence" value="ECO:0007669"/>
    <property type="project" value="UniProtKB-UniPathway"/>
</dbReference>
<sequence length="75" mass="8401">MEGVVHFLPSYSIIADMSPHNHGENFTRTESFTGMCHDRGIAIEAEIGQLDGGEYGIADTGDPEGTYVSRWWHFR</sequence>
<proteinExistence type="inferred from homology"/>
<dbReference type="GO" id="GO:0008270">
    <property type="term" value="F:zinc ion binding"/>
    <property type="evidence" value="ECO:0007669"/>
    <property type="project" value="UniProtKB-UniRule"/>
</dbReference>
<dbReference type="Gene3D" id="3.20.20.70">
    <property type="entry name" value="Aldolase class I"/>
    <property type="match status" value="1"/>
</dbReference>
<comment type="pathway">
    <text evidence="1">Carbohydrate degradation; glycolysis; D-glyceraldehyde 3-phosphate and glycerone phosphate from D-glucose: step 4/4.</text>
</comment>
<gene>
    <name evidence="2" type="ORF">HYE67_009832</name>
</gene>
<keyword evidence="1" id="KW-0862">Zinc</keyword>
<keyword evidence="1" id="KW-0479">Metal-binding</keyword>
<dbReference type="GO" id="GO:0004332">
    <property type="term" value="F:fructose-bisphosphate aldolase activity"/>
    <property type="evidence" value="ECO:0007669"/>
    <property type="project" value="UniProtKB-EC"/>
</dbReference>
<comment type="cofactor">
    <cofactor evidence="1">
        <name>Zn(2+)</name>
        <dbReference type="ChEBI" id="CHEBI:29105"/>
    </cofactor>
    <text evidence="1">Binds 2 Zn(2+) ions per subunit. One is catalytic and the other provides a structural contribution.</text>
</comment>
<evidence type="ECO:0000313" key="2">
    <source>
        <dbReference type="EMBL" id="QPC67601.1"/>
    </source>
</evidence>
<keyword evidence="1" id="KW-0456">Lyase</keyword>
<protein>
    <recommendedName>
        <fullName evidence="1">Fructose-bisphosphate aldolase</fullName>
        <shortName evidence="1">FBP aldolase</shortName>
        <ecNumber evidence="1">4.1.2.13</ecNumber>
    </recommendedName>
</protein>
<comment type="catalytic activity">
    <reaction evidence="1">
        <text>beta-D-fructose 1,6-bisphosphate = D-glyceraldehyde 3-phosphate + dihydroxyacetone phosphate</text>
        <dbReference type="Rhea" id="RHEA:14729"/>
        <dbReference type="ChEBI" id="CHEBI:32966"/>
        <dbReference type="ChEBI" id="CHEBI:57642"/>
        <dbReference type="ChEBI" id="CHEBI:59776"/>
        <dbReference type="EC" id="4.1.2.13"/>
    </reaction>
</comment>
<reference evidence="2" key="1">
    <citation type="submission" date="2020-11" db="EMBL/GenBank/DDBJ databases">
        <title>The chromosome-scale genome resource for two endophytic Fusarium species: F. culmorum and F. pseudograminearum.</title>
        <authorList>
            <person name="Yuan Z."/>
        </authorList>
    </citation>
    <scope>NUCLEOTIDE SEQUENCE</scope>
    <source>
        <strain evidence="2">Class2-1B</strain>
    </source>
</reference>
<dbReference type="Pfam" id="PF01116">
    <property type="entry name" value="F_bP_aldolase"/>
    <property type="match status" value="1"/>
</dbReference>
<dbReference type="InterPro" id="IPR000771">
    <property type="entry name" value="FBA_II"/>
</dbReference>
<organism evidence="2 3">
    <name type="scientific">Fusarium culmorum</name>
    <dbReference type="NCBI Taxonomy" id="5516"/>
    <lineage>
        <taxon>Eukaryota</taxon>
        <taxon>Fungi</taxon>
        <taxon>Dikarya</taxon>
        <taxon>Ascomycota</taxon>
        <taxon>Pezizomycotina</taxon>
        <taxon>Sordariomycetes</taxon>
        <taxon>Hypocreomycetidae</taxon>
        <taxon>Hypocreales</taxon>
        <taxon>Nectriaceae</taxon>
        <taxon>Fusarium</taxon>
    </lineage>
</organism>
<evidence type="ECO:0000313" key="3">
    <source>
        <dbReference type="Proteomes" id="UP000663297"/>
    </source>
</evidence>
<name>A0A7S8HZN5_FUSCU</name>
<dbReference type="EC" id="4.1.2.13" evidence="1"/>
<keyword evidence="1" id="KW-0324">Glycolysis</keyword>
<evidence type="ECO:0000256" key="1">
    <source>
        <dbReference type="RuleBase" id="RU366023"/>
    </source>
</evidence>
<comment type="similarity">
    <text evidence="1">Belongs to the class II fructose-bisphosphate aldolase family.</text>
</comment>
<dbReference type="EMBL" id="CP064750">
    <property type="protein sequence ID" value="QPC67601.1"/>
    <property type="molecule type" value="Genomic_DNA"/>
</dbReference>
<dbReference type="AlphaFoldDB" id="A0A7S8HZN5"/>
<dbReference type="Proteomes" id="UP000663297">
    <property type="component" value="Chromosome 4"/>
</dbReference>
<dbReference type="InterPro" id="IPR013785">
    <property type="entry name" value="Aldolase_TIM"/>
</dbReference>
<comment type="function">
    <text evidence="1">Catalyzes the aldol condensation of dihydroxyacetone phosphate (DHAP or glycerone-phosphate) with glyceraldehyde 3-phosphate (G3P) to form fructose 1,6-bisphosphate (FBP) in gluconeogenesis and the reverse reaction in glycolysis.</text>
</comment>
<accession>A0A7S8HZN5</accession>
<dbReference type="UniPathway" id="UPA00109">
    <property type="reaction ID" value="UER00183"/>
</dbReference>
<dbReference type="SUPFAM" id="SSF51569">
    <property type="entry name" value="Aldolase"/>
    <property type="match status" value="1"/>
</dbReference>